<dbReference type="KEGG" id="nml:Namu_0523"/>
<dbReference type="OrthoDB" id="9808843at2"/>
<dbReference type="PANTHER" id="PTHR43214:SF24">
    <property type="entry name" value="TRANSCRIPTIONAL REGULATORY PROTEIN NARL-RELATED"/>
    <property type="match status" value="1"/>
</dbReference>
<dbReference type="InterPro" id="IPR000792">
    <property type="entry name" value="Tscrpt_reg_LuxR_C"/>
</dbReference>
<dbReference type="Gene3D" id="3.40.50.2300">
    <property type="match status" value="1"/>
</dbReference>
<dbReference type="Pfam" id="PF00072">
    <property type="entry name" value="Response_reg"/>
    <property type="match status" value="1"/>
</dbReference>
<dbReference type="Proteomes" id="UP000002218">
    <property type="component" value="Chromosome"/>
</dbReference>
<dbReference type="GO" id="GO:0003677">
    <property type="term" value="F:DNA binding"/>
    <property type="evidence" value="ECO:0007669"/>
    <property type="project" value="UniProtKB-KW"/>
</dbReference>
<keyword evidence="2" id="KW-0805">Transcription regulation</keyword>
<evidence type="ECO:0000259" key="6">
    <source>
        <dbReference type="PROSITE" id="PS50043"/>
    </source>
</evidence>
<dbReference type="InterPro" id="IPR039420">
    <property type="entry name" value="WalR-like"/>
</dbReference>
<evidence type="ECO:0000256" key="3">
    <source>
        <dbReference type="ARBA" id="ARBA00023125"/>
    </source>
</evidence>
<dbReference type="PROSITE" id="PS50043">
    <property type="entry name" value="HTH_LUXR_2"/>
    <property type="match status" value="1"/>
</dbReference>
<dbReference type="InterPro" id="IPR016032">
    <property type="entry name" value="Sig_transdc_resp-reg_C-effctor"/>
</dbReference>
<dbReference type="SUPFAM" id="SSF46894">
    <property type="entry name" value="C-terminal effector domain of the bipartite response regulators"/>
    <property type="match status" value="1"/>
</dbReference>
<dbReference type="eggNOG" id="COG2197">
    <property type="taxonomic scope" value="Bacteria"/>
</dbReference>
<feature type="domain" description="HTH luxR-type" evidence="6">
    <location>
        <begin position="152"/>
        <end position="217"/>
    </location>
</feature>
<dbReference type="InParanoid" id="C8X772"/>
<dbReference type="GO" id="GO:0000160">
    <property type="term" value="P:phosphorelay signal transduction system"/>
    <property type="evidence" value="ECO:0007669"/>
    <property type="project" value="InterPro"/>
</dbReference>
<dbReference type="PANTHER" id="PTHR43214">
    <property type="entry name" value="TWO-COMPONENT RESPONSE REGULATOR"/>
    <property type="match status" value="1"/>
</dbReference>
<dbReference type="SMART" id="SM00421">
    <property type="entry name" value="HTH_LUXR"/>
    <property type="match status" value="1"/>
</dbReference>
<sequence length="230" mass="24290">MTTSADALRVVLADDEALVRAGLRMLIDGEPDMQVVGEAGDTAAVVAVVGRTRPDVVLMDVRMPGGGGIEATRRLAAQSPQVRVIVLTTFDEDAAIDGALRLGAAGFLLKTSPPEMLLDAIRRVAAGGGQLDPMVVPRVIAGYAAAPRMGERAPELDRLTPRETEVLQLVARGHNNAEIAALLHLGETTVKTHLGRVLDKLGLRDRNKAIAFAYDSGLVTPDAGGPPRRR</sequence>
<dbReference type="HOGENOM" id="CLU_000445_90_10_11"/>
<accession>C8X772</accession>
<evidence type="ECO:0000256" key="4">
    <source>
        <dbReference type="ARBA" id="ARBA00023163"/>
    </source>
</evidence>
<dbReference type="EMBL" id="CP001737">
    <property type="protein sequence ID" value="ACV76941.1"/>
    <property type="molecule type" value="Genomic_DNA"/>
</dbReference>
<dbReference type="CDD" id="cd17535">
    <property type="entry name" value="REC_NarL-like"/>
    <property type="match status" value="1"/>
</dbReference>
<dbReference type="PRINTS" id="PR00038">
    <property type="entry name" value="HTHLUXR"/>
</dbReference>
<proteinExistence type="predicted"/>
<dbReference type="STRING" id="479431.Namu_0523"/>
<name>C8X772_NAKMY</name>
<dbReference type="SUPFAM" id="SSF52172">
    <property type="entry name" value="CheY-like"/>
    <property type="match status" value="1"/>
</dbReference>
<feature type="modified residue" description="4-aspartylphosphate" evidence="5">
    <location>
        <position position="60"/>
    </location>
</feature>
<evidence type="ECO:0000313" key="9">
    <source>
        <dbReference type="Proteomes" id="UP000002218"/>
    </source>
</evidence>
<dbReference type="SMART" id="SM00448">
    <property type="entry name" value="REC"/>
    <property type="match status" value="1"/>
</dbReference>
<reference evidence="8 9" key="2">
    <citation type="journal article" date="2010" name="Stand. Genomic Sci.">
        <title>Complete genome sequence of Nakamurella multipartita type strain (Y-104).</title>
        <authorList>
            <person name="Tice H."/>
            <person name="Mayilraj S."/>
            <person name="Sims D."/>
            <person name="Lapidus A."/>
            <person name="Nolan M."/>
            <person name="Lucas S."/>
            <person name="Glavina Del Rio T."/>
            <person name="Copeland A."/>
            <person name="Cheng J.F."/>
            <person name="Meincke L."/>
            <person name="Bruce D."/>
            <person name="Goodwin L."/>
            <person name="Pitluck S."/>
            <person name="Ivanova N."/>
            <person name="Mavromatis K."/>
            <person name="Ovchinnikova G."/>
            <person name="Pati A."/>
            <person name="Chen A."/>
            <person name="Palaniappan K."/>
            <person name="Land M."/>
            <person name="Hauser L."/>
            <person name="Chang Y.J."/>
            <person name="Jeffries C.D."/>
            <person name="Detter J.C."/>
            <person name="Brettin T."/>
            <person name="Rohde M."/>
            <person name="Goker M."/>
            <person name="Bristow J."/>
            <person name="Eisen J.A."/>
            <person name="Markowitz V."/>
            <person name="Hugenholtz P."/>
            <person name="Kyrpides N.C."/>
            <person name="Klenk H.P."/>
            <person name="Chen F."/>
        </authorList>
    </citation>
    <scope>NUCLEOTIDE SEQUENCE [LARGE SCALE GENOMIC DNA]</scope>
    <source>
        <strain evidence="9">ATCC 700099 / DSM 44233 / CIP 104796 / JCM 9543 / NBRC 105858 / Y-104</strain>
    </source>
</reference>
<gene>
    <name evidence="8" type="ordered locus">Namu_0523</name>
</gene>
<dbReference type="InterPro" id="IPR001789">
    <property type="entry name" value="Sig_transdc_resp-reg_receiver"/>
</dbReference>
<evidence type="ECO:0000256" key="2">
    <source>
        <dbReference type="ARBA" id="ARBA00023015"/>
    </source>
</evidence>
<keyword evidence="1 5" id="KW-0597">Phosphoprotein</keyword>
<dbReference type="Pfam" id="PF00196">
    <property type="entry name" value="GerE"/>
    <property type="match status" value="1"/>
</dbReference>
<organism evidence="8 9">
    <name type="scientific">Nakamurella multipartita (strain ATCC 700099 / DSM 44233 / CIP 104796 / JCM 9543 / NBRC 105858 / Y-104)</name>
    <name type="common">Microsphaera multipartita</name>
    <dbReference type="NCBI Taxonomy" id="479431"/>
    <lineage>
        <taxon>Bacteria</taxon>
        <taxon>Bacillati</taxon>
        <taxon>Actinomycetota</taxon>
        <taxon>Actinomycetes</taxon>
        <taxon>Nakamurellales</taxon>
        <taxon>Nakamurellaceae</taxon>
        <taxon>Nakamurella</taxon>
    </lineage>
</organism>
<evidence type="ECO:0000256" key="1">
    <source>
        <dbReference type="ARBA" id="ARBA00022553"/>
    </source>
</evidence>
<dbReference type="RefSeq" id="WP_015745859.1">
    <property type="nucleotide sequence ID" value="NC_013235.1"/>
</dbReference>
<keyword evidence="4" id="KW-0804">Transcription</keyword>
<dbReference type="PROSITE" id="PS00622">
    <property type="entry name" value="HTH_LUXR_1"/>
    <property type="match status" value="1"/>
</dbReference>
<dbReference type="GO" id="GO:0006355">
    <property type="term" value="P:regulation of DNA-templated transcription"/>
    <property type="evidence" value="ECO:0007669"/>
    <property type="project" value="InterPro"/>
</dbReference>
<feature type="domain" description="Response regulatory" evidence="7">
    <location>
        <begin position="9"/>
        <end position="125"/>
    </location>
</feature>
<dbReference type="InterPro" id="IPR011006">
    <property type="entry name" value="CheY-like_superfamily"/>
</dbReference>
<reference evidence="9" key="1">
    <citation type="submission" date="2009-09" db="EMBL/GenBank/DDBJ databases">
        <title>The complete genome of Nakamurella multipartita DSM 44233.</title>
        <authorList>
            <consortium name="US DOE Joint Genome Institute (JGI-PGF)"/>
            <person name="Lucas S."/>
            <person name="Copeland A."/>
            <person name="Lapidus A."/>
            <person name="Glavina del Rio T."/>
            <person name="Dalin E."/>
            <person name="Tice H."/>
            <person name="Bruce D."/>
            <person name="Goodwin L."/>
            <person name="Pitluck S."/>
            <person name="Kyrpides N."/>
            <person name="Mavromatis K."/>
            <person name="Ivanova N."/>
            <person name="Ovchinnikova G."/>
            <person name="Sims D."/>
            <person name="Meincke L."/>
            <person name="Brettin T."/>
            <person name="Detter J.C."/>
            <person name="Han C."/>
            <person name="Larimer F."/>
            <person name="Land M."/>
            <person name="Hauser L."/>
            <person name="Markowitz V."/>
            <person name="Cheng J.-F."/>
            <person name="Hugenholtz P."/>
            <person name="Woyke T."/>
            <person name="Wu D."/>
            <person name="Klenk H.-P."/>
            <person name="Eisen J.A."/>
        </authorList>
    </citation>
    <scope>NUCLEOTIDE SEQUENCE [LARGE SCALE GENOMIC DNA]</scope>
    <source>
        <strain evidence="9">ATCC 700099 / DSM 44233 / CIP 104796 / JCM 9543 / NBRC 105858 / Y-104</strain>
    </source>
</reference>
<keyword evidence="9" id="KW-1185">Reference proteome</keyword>
<dbReference type="InterPro" id="IPR058245">
    <property type="entry name" value="NreC/VraR/RcsB-like_REC"/>
</dbReference>
<dbReference type="PROSITE" id="PS50110">
    <property type="entry name" value="RESPONSE_REGULATORY"/>
    <property type="match status" value="1"/>
</dbReference>
<evidence type="ECO:0000259" key="7">
    <source>
        <dbReference type="PROSITE" id="PS50110"/>
    </source>
</evidence>
<evidence type="ECO:0000256" key="5">
    <source>
        <dbReference type="PROSITE-ProRule" id="PRU00169"/>
    </source>
</evidence>
<keyword evidence="3" id="KW-0238">DNA-binding</keyword>
<dbReference type="CDD" id="cd06170">
    <property type="entry name" value="LuxR_C_like"/>
    <property type="match status" value="1"/>
</dbReference>
<dbReference type="AlphaFoldDB" id="C8X772"/>
<evidence type="ECO:0000313" key="8">
    <source>
        <dbReference type="EMBL" id="ACV76941.1"/>
    </source>
</evidence>
<protein>
    <submittedName>
        <fullName evidence="8">Two component transcriptional regulator, LuxR family</fullName>
    </submittedName>
</protein>